<sequence length="158" mass="18290">MNIITRQQLLSQHNLHSFTDASIFGALPETAINWLLEQGQLREYDEGELLFDRQQPGDSFHVILVGQVKYYKYHEGRYAYIRDFMQGEQIGFVSLIALHDRAGRAEAAKKTTSLEINSQVYHDFHQHHPLEFGILMMNLAREMARTLRSVNNIIVTKS</sequence>
<dbReference type="SUPFAM" id="SSF51206">
    <property type="entry name" value="cAMP-binding domain-like"/>
    <property type="match status" value="1"/>
</dbReference>
<dbReference type="CDD" id="cd00038">
    <property type="entry name" value="CAP_ED"/>
    <property type="match status" value="1"/>
</dbReference>
<dbReference type="OrthoDB" id="5740565at2"/>
<dbReference type="RefSeq" id="WP_019620211.1">
    <property type="nucleotide sequence ID" value="NZ_AP014545.1"/>
</dbReference>
<dbReference type="InterPro" id="IPR014710">
    <property type="entry name" value="RmlC-like_jellyroll"/>
</dbReference>
<dbReference type="Proteomes" id="UP000595663">
    <property type="component" value="Chromosome"/>
</dbReference>
<proteinExistence type="predicted"/>
<dbReference type="Gene3D" id="2.60.120.10">
    <property type="entry name" value="Jelly Rolls"/>
    <property type="match status" value="1"/>
</dbReference>
<gene>
    <name evidence="2" type="ORF">AMJAP_2400</name>
</gene>
<dbReference type="InterPro" id="IPR018490">
    <property type="entry name" value="cNMP-bd_dom_sf"/>
</dbReference>
<name>A0A7R6P4I2_9GAMM</name>
<reference evidence="2 3" key="1">
    <citation type="journal article" date="2008" name="Int. J. Syst. Evol. Microbiol.">
        <title>Amphritea japonica sp. nov. and Amphritea balenae sp. nov., isolated from the sediment adjacent to sperm whale carcasses off Kagoshima, Japan.</title>
        <authorList>
            <person name="Miyazaki M."/>
            <person name="Nogi Y."/>
            <person name="Fujiwara Y."/>
            <person name="Kawato M."/>
            <person name="Nagahama T."/>
            <person name="Kubokawa K."/>
            <person name="Horikoshi K."/>
        </authorList>
    </citation>
    <scope>NUCLEOTIDE SEQUENCE [LARGE SCALE GENOMIC DNA]</scope>
    <source>
        <strain evidence="2 3">ATCC BAA-1530</strain>
    </source>
</reference>
<protein>
    <recommendedName>
        <fullName evidence="1">Cyclic nucleotide-binding domain-containing protein</fullName>
    </recommendedName>
</protein>
<organism evidence="2 3">
    <name type="scientific">Amphritea japonica ATCC BAA-1530</name>
    <dbReference type="NCBI Taxonomy" id="1278309"/>
    <lineage>
        <taxon>Bacteria</taxon>
        <taxon>Pseudomonadati</taxon>
        <taxon>Pseudomonadota</taxon>
        <taxon>Gammaproteobacteria</taxon>
        <taxon>Oceanospirillales</taxon>
        <taxon>Oceanospirillaceae</taxon>
        <taxon>Amphritea</taxon>
    </lineage>
</organism>
<feature type="domain" description="Cyclic nucleotide-binding" evidence="1">
    <location>
        <begin position="23"/>
        <end position="121"/>
    </location>
</feature>
<evidence type="ECO:0000313" key="3">
    <source>
        <dbReference type="Proteomes" id="UP000595663"/>
    </source>
</evidence>
<dbReference type="InterPro" id="IPR000595">
    <property type="entry name" value="cNMP-bd_dom"/>
</dbReference>
<dbReference type="SMART" id="SM00100">
    <property type="entry name" value="cNMP"/>
    <property type="match status" value="1"/>
</dbReference>
<evidence type="ECO:0000259" key="1">
    <source>
        <dbReference type="PROSITE" id="PS50042"/>
    </source>
</evidence>
<keyword evidence="3" id="KW-1185">Reference proteome</keyword>
<evidence type="ECO:0000313" key="2">
    <source>
        <dbReference type="EMBL" id="BBB26989.1"/>
    </source>
</evidence>
<dbReference type="KEGG" id="ajp:AMJAP_2400"/>
<dbReference type="PROSITE" id="PS50042">
    <property type="entry name" value="CNMP_BINDING_3"/>
    <property type="match status" value="1"/>
</dbReference>
<dbReference type="AlphaFoldDB" id="A0A7R6P4I2"/>
<dbReference type="EMBL" id="AP014545">
    <property type="protein sequence ID" value="BBB26989.1"/>
    <property type="molecule type" value="Genomic_DNA"/>
</dbReference>
<accession>A0A7R6P4I2</accession>
<dbReference type="Pfam" id="PF00027">
    <property type="entry name" value="cNMP_binding"/>
    <property type="match status" value="1"/>
</dbReference>